<evidence type="ECO:0000256" key="2">
    <source>
        <dbReference type="ARBA" id="ARBA00007651"/>
    </source>
</evidence>
<dbReference type="Gramene" id="TuG1812G0700002001.01.T01">
    <property type="protein sequence ID" value="TuG1812G0700002001.01.T01"/>
    <property type="gene ID" value="TuG1812G0700002001.01"/>
</dbReference>
<dbReference type="NCBIfam" id="TIGR01569">
    <property type="entry name" value="A_tha_TIGR01569"/>
    <property type="match status" value="1"/>
</dbReference>
<keyword evidence="7 10" id="KW-0472">Membrane</keyword>
<keyword evidence="5 10" id="KW-0812">Transmembrane</keyword>
<sequence>MDSGEQGETSKAPLSRGVSKGVSMLDLILRVIAVIGTLASAIAMGTTNETLPLFTPFIQFKARYSDLPALTFFVVANSIVSAYLILSLPLSIVHIIRSGAKYSRLVLIISTRQC</sequence>
<comment type="subcellular location">
    <subcellularLocation>
        <location evidence="1 10">Cell membrane</location>
        <topology evidence="1 10">Multi-pass membrane protein</topology>
    </subcellularLocation>
</comment>
<feature type="transmembrane region" description="Helical" evidence="10">
    <location>
        <begin position="67"/>
        <end position="96"/>
    </location>
</feature>
<evidence type="ECO:0000256" key="10">
    <source>
        <dbReference type="RuleBase" id="RU361233"/>
    </source>
</evidence>
<dbReference type="Pfam" id="PF04535">
    <property type="entry name" value="CASP_dom"/>
    <property type="match status" value="1"/>
</dbReference>
<dbReference type="PANTHER" id="PTHR36488">
    <property type="entry name" value="CASP-LIKE PROTEIN 1U1"/>
    <property type="match status" value="1"/>
</dbReference>
<keyword evidence="13" id="KW-1185">Reference proteome</keyword>
<protein>
    <recommendedName>
        <fullName evidence="10">CASP-like protein</fullName>
    </recommendedName>
</protein>
<comment type="subunit">
    <text evidence="3 10">Homodimer and heterodimers.</text>
</comment>
<dbReference type="InterPro" id="IPR006702">
    <property type="entry name" value="CASP_dom"/>
</dbReference>
<keyword evidence="6 10" id="KW-1133">Transmembrane helix</keyword>
<dbReference type="InterPro" id="IPR006459">
    <property type="entry name" value="CASP/CASPL"/>
</dbReference>
<evidence type="ECO:0000256" key="1">
    <source>
        <dbReference type="ARBA" id="ARBA00004651"/>
    </source>
</evidence>
<evidence type="ECO:0000256" key="8">
    <source>
        <dbReference type="ARBA" id="ARBA00023316"/>
    </source>
</evidence>
<evidence type="ECO:0000256" key="6">
    <source>
        <dbReference type="ARBA" id="ARBA00022989"/>
    </source>
</evidence>
<feature type="transmembrane region" description="Helical" evidence="10">
    <location>
        <begin position="27"/>
        <end position="47"/>
    </location>
</feature>
<dbReference type="GO" id="GO:0005886">
    <property type="term" value="C:plasma membrane"/>
    <property type="evidence" value="ECO:0007669"/>
    <property type="project" value="UniProtKB-SubCell"/>
</dbReference>
<dbReference type="Proteomes" id="UP000015106">
    <property type="component" value="Chromosome 7"/>
</dbReference>
<evidence type="ECO:0000256" key="5">
    <source>
        <dbReference type="ARBA" id="ARBA00022692"/>
    </source>
</evidence>
<evidence type="ECO:0000256" key="7">
    <source>
        <dbReference type="ARBA" id="ARBA00023136"/>
    </source>
</evidence>
<accession>A0A8R7V3R2</accession>
<reference evidence="12" key="2">
    <citation type="submission" date="2018-03" db="EMBL/GenBank/DDBJ databases">
        <title>The Triticum urartu genome reveals the dynamic nature of wheat genome evolution.</title>
        <authorList>
            <person name="Ling H."/>
            <person name="Ma B."/>
            <person name="Shi X."/>
            <person name="Liu H."/>
            <person name="Dong L."/>
            <person name="Sun H."/>
            <person name="Cao Y."/>
            <person name="Gao Q."/>
            <person name="Zheng S."/>
            <person name="Li Y."/>
            <person name="Yu Y."/>
            <person name="Du H."/>
            <person name="Qi M."/>
            <person name="Li Y."/>
            <person name="Yu H."/>
            <person name="Cui Y."/>
            <person name="Wang N."/>
            <person name="Chen C."/>
            <person name="Wu H."/>
            <person name="Zhao Y."/>
            <person name="Zhang J."/>
            <person name="Li Y."/>
            <person name="Zhou W."/>
            <person name="Zhang B."/>
            <person name="Hu W."/>
            <person name="Eijk M."/>
            <person name="Tang J."/>
            <person name="Witsenboer H."/>
            <person name="Zhao S."/>
            <person name="Li Z."/>
            <person name="Zhang A."/>
            <person name="Wang D."/>
            <person name="Liang C."/>
        </authorList>
    </citation>
    <scope>NUCLEOTIDE SEQUENCE [LARGE SCALE GENOMIC DNA]</scope>
    <source>
        <strain evidence="12">cv. G1812</strain>
    </source>
</reference>
<name>A0A8R7V3R2_TRIUA</name>
<organism evidence="12 13">
    <name type="scientific">Triticum urartu</name>
    <name type="common">Red wild einkorn</name>
    <name type="synonym">Crithodium urartu</name>
    <dbReference type="NCBI Taxonomy" id="4572"/>
    <lineage>
        <taxon>Eukaryota</taxon>
        <taxon>Viridiplantae</taxon>
        <taxon>Streptophyta</taxon>
        <taxon>Embryophyta</taxon>
        <taxon>Tracheophyta</taxon>
        <taxon>Spermatophyta</taxon>
        <taxon>Magnoliopsida</taxon>
        <taxon>Liliopsida</taxon>
        <taxon>Poales</taxon>
        <taxon>Poaceae</taxon>
        <taxon>BOP clade</taxon>
        <taxon>Pooideae</taxon>
        <taxon>Triticodae</taxon>
        <taxon>Triticeae</taxon>
        <taxon>Triticinae</taxon>
        <taxon>Triticum</taxon>
    </lineage>
</organism>
<dbReference type="AlphaFoldDB" id="A0A8R7V3R2"/>
<evidence type="ECO:0000313" key="13">
    <source>
        <dbReference type="Proteomes" id="UP000015106"/>
    </source>
</evidence>
<evidence type="ECO:0000256" key="4">
    <source>
        <dbReference type="ARBA" id="ARBA00022475"/>
    </source>
</evidence>
<reference evidence="12" key="3">
    <citation type="submission" date="2022-06" db="UniProtKB">
        <authorList>
            <consortium name="EnsemblPlants"/>
        </authorList>
    </citation>
    <scope>IDENTIFICATION</scope>
</reference>
<evidence type="ECO:0000259" key="11">
    <source>
        <dbReference type="Pfam" id="PF04535"/>
    </source>
</evidence>
<comment type="similarity">
    <text evidence="2 10">Belongs to the Casparian strip membrane proteins (CASP) family.</text>
</comment>
<comment type="function">
    <text evidence="9">Regulates membrane-cell wall junctions and localized cell wall deposition. Required for establishment of the Casparian strip membrane domain (CSD) and the subsequent formation of Casparian strips, a cell wall modification of the root endodermis that determines an apoplastic barrier between the intraorganismal apoplasm and the extraorganismal apoplasm and prevents lateral diffusion.</text>
</comment>
<evidence type="ECO:0000256" key="3">
    <source>
        <dbReference type="ARBA" id="ARBA00011489"/>
    </source>
</evidence>
<keyword evidence="4 10" id="KW-1003">Cell membrane</keyword>
<keyword evidence="8" id="KW-0961">Cell wall biogenesis/degradation</keyword>
<proteinExistence type="inferred from homology"/>
<dbReference type="EnsemblPlants" id="TuG1812G0700002001.01.T01">
    <property type="protein sequence ID" value="TuG1812G0700002001.01.T01"/>
    <property type="gene ID" value="TuG1812G0700002001.01"/>
</dbReference>
<evidence type="ECO:0000256" key="9">
    <source>
        <dbReference type="ARBA" id="ARBA00025302"/>
    </source>
</evidence>
<reference evidence="13" key="1">
    <citation type="journal article" date="2013" name="Nature">
        <title>Draft genome of the wheat A-genome progenitor Triticum urartu.</title>
        <authorList>
            <person name="Ling H.Q."/>
            <person name="Zhao S."/>
            <person name="Liu D."/>
            <person name="Wang J."/>
            <person name="Sun H."/>
            <person name="Zhang C."/>
            <person name="Fan H."/>
            <person name="Li D."/>
            <person name="Dong L."/>
            <person name="Tao Y."/>
            <person name="Gao C."/>
            <person name="Wu H."/>
            <person name="Li Y."/>
            <person name="Cui Y."/>
            <person name="Guo X."/>
            <person name="Zheng S."/>
            <person name="Wang B."/>
            <person name="Yu K."/>
            <person name="Liang Q."/>
            <person name="Yang W."/>
            <person name="Lou X."/>
            <person name="Chen J."/>
            <person name="Feng M."/>
            <person name="Jian J."/>
            <person name="Zhang X."/>
            <person name="Luo G."/>
            <person name="Jiang Y."/>
            <person name="Liu J."/>
            <person name="Wang Z."/>
            <person name="Sha Y."/>
            <person name="Zhang B."/>
            <person name="Wu H."/>
            <person name="Tang D."/>
            <person name="Shen Q."/>
            <person name="Xue P."/>
            <person name="Zou S."/>
            <person name="Wang X."/>
            <person name="Liu X."/>
            <person name="Wang F."/>
            <person name="Yang Y."/>
            <person name="An X."/>
            <person name="Dong Z."/>
            <person name="Zhang K."/>
            <person name="Zhang X."/>
            <person name="Luo M.C."/>
            <person name="Dvorak J."/>
            <person name="Tong Y."/>
            <person name="Wang J."/>
            <person name="Yang H."/>
            <person name="Li Z."/>
            <person name="Wang D."/>
            <person name="Zhang A."/>
            <person name="Wang J."/>
        </authorList>
    </citation>
    <scope>NUCLEOTIDE SEQUENCE</scope>
    <source>
        <strain evidence="13">cv. G1812</strain>
    </source>
</reference>
<comment type="caution">
    <text evidence="10">Lacks conserved residue(s) required for the propagation of feature annotation.</text>
</comment>
<feature type="domain" description="Casparian strip membrane protein" evidence="11">
    <location>
        <begin position="20"/>
        <end position="109"/>
    </location>
</feature>
<dbReference type="PANTHER" id="PTHR36488:SF12">
    <property type="entry name" value="CASP-LIKE PROTEIN"/>
    <property type="match status" value="1"/>
</dbReference>
<evidence type="ECO:0000313" key="12">
    <source>
        <dbReference type="EnsemblPlants" id="TuG1812G0700002001.01.T01"/>
    </source>
</evidence>
<dbReference type="GO" id="GO:0071555">
    <property type="term" value="P:cell wall organization"/>
    <property type="evidence" value="ECO:0007669"/>
    <property type="project" value="UniProtKB-KW"/>
</dbReference>
<dbReference type="InterPro" id="IPR044173">
    <property type="entry name" value="CASPL"/>
</dbReference>